<evidence type="ECO:0000256" key="3">
    <source>
        <dbReference type="ARBA" id="ARBA00022452"/>
    </source>
</evidence>
<keyword evidence="13" id="KW-0732">Signal</keyword>
<keyword evidence="5 11" id="KW-0812">Transmembrane</keyword>
<dbReference type="PANTHER" id="PTHR32552:SF81">
    <property type="entry name" value="TONB-DEPENDENT OUTER MEMBRANE RECEPTOR"/>
    <property type="match status" value="1"/>
</dbReference>
<keyword evidence="17" id="KW-1185">Reference proteome</keyword>
<dbReference type="PROSITE" id="PS52016">
    <property type="entry name" value="TONB_DEPENDENT_REC_3"/>
    <property type="match status" value="1"/>
</dbReference>
<dbReference type="PANTHER" id="PTHR32552">
    <property type="entry name" value="FERRICHROME IRON RECEPTOR-RELATED"/>
    <property type="match status" value="1"/>
</dbReference>
<keyword evidence="2 11" id="KW-0813">Transport</keyword>
<evidence type="ECO:0000313" key="17">
    <source>
        <dbReference type="Proteomes" id="UP000275281"/>
    </source>
</evidence>
<dbReference type="RefSeq" id="WP_124026042.1">
    <property type="nucleotide sequence ID" value="NZ_JBHRSN010000005.1"/>
</dbReference>
<comment type="subcellular location">
    <subcellularLocation>
        <location evidence="1 11">Cell outer membrane</location>
        <topology evidence="1 11">Multi-pass membrane protein</topology>
    </subcellularLocation>
</comment>
<dbReference type="OrthoDB" id="7051185at2"/>
<evidence type="ECO:0000256" key="12">
    <source>
        <dbReference type="RuleBase" id="RU003357"/>
    </source>
</evidence>
<feature type="domain" description="TonB-dependent receptor-like beta-barrel" evidence="14">
    <location>
        <begin position="487"/>
        <end position="830"/>
    </location>
</feature>
<proteinExistence type="inferred from homology"/>
<keyword evidence="6" id="KW-0408">Iron</keyword>
<feature type="chain" id="PRO_5018251575" evidence="13">
    <location>
        <begin position="30"/>
        <end position="868"/>
    </location>
</feature>
<sequence>MKPITIGTPSYVCTAVIAALCFSSPLVSAQELAEENKEKQAFELIEVTAQKRVQNVMKVPVTVSTVSAQLLEESASILLSDVDKFVPGFEFSDGNMTQAGIRMRGISSPNISVGGDPSSASFYDDTYMPRAAQNVLFSDIERVEVLKGPQGTLFGRNAAMGVVSVIPVRPQEDYESFVKASLGTDDLVRLEGMFNAPLSDSLFMRANLLSNKQDGIVENIARPKWNKKNTIYDLGERQHLAAKISLLWQASSDTQVYLSYDHDDLEQGPPMAVGTSEFAYAGGTDPFTAQAENDVREGVESRDMYGVIGKVLHDFNDQWSMKFVASKRDWQTVNREDEDGTADITRYFDTSNNEDSDIFYSELQFSYVSDRINAVTGVSYSKENVSQQTELNLTTDTIARLVTGEINGQVRGQVAAQLAAALGGTSDDIVAAVFGPGATFEGVVDQQFQGLGFPMDHMWNADEWANALTALGAAGDIMAAIGFPDAPLTGFVVNALGDLTYDLVASELGDPIIFGPSYAGQFWQENVFNTGTFTNIGVYADIDYAVTEKWHVIAGIRYSSDDKDFTWFIPENSFAQTIPGVANQLFPQVNIAASDSWSKVTGRLVTNYQLDNDQMIFASYSTGYKSGGFDSLVPVDQSIGQSAFAPEDTTNFEVGYKATLWDSVRVNLAFFDTQLDNFQVAIESRQPGSNQAIPSIINENREIKGFEAEVVWQATDSVRLGLITEIRSTDVETPEFYDASGELVAARKESFDADTNYTLMFDWTPDLPWGIVNVHFNYRFEENTNDQNPGIQDFQLAVPAYFKDIRDLDGRISWSDFDEKVEVGLWARNITDERYVLSLGGRTASVLGTPFARINRGRELGIDFKYRF</sequence>
<evidence type="ECO:0000256" key="11">
    <source>
        <dbReference type="PROSITE-ProRule" id="PRU01360"/>
    </source>
</evidence>
<dbReference type="GO" id="GO:0006826">
    <property type="term" value="P:iron ion transport"/>
    <property type="evidence" value="ECO:0007669"/>
    <property type="project" value="UniProtKB-KW"/>
</dbReference>
<dbReference type="Pfam" id="PF07715">
    <property type="entry name" value="Plug"/>
    <property type="match status" value="1"/>
</dbReference>
<evidence type="ECO:0000256" key="9">
    <source>
        <dbReference type="ARBA" id="ARBA00023136"/>
    </source>
</evidence>
<accession>A0A3N5Y3U6</accession>
<keyword evidence="10 11" id="KW-0998">Cell outer membrane</keyword>
<evidence type="ECO:0000256" key="8">
    <source>
        <dbReference type="ARBA" id="ARBA00023077"/>
    </source>
</evidence>
<feature type="domain" description="TonB-dependent receptor plug" evidence="15">
    <location>
        <begin position="56"/>
        <end position="162"/>
    </location>
</feature>
<organism evidence="16 17">
    <name type="scientific">Alteromonas sediminis</name>
    <dbReference type="NCBI Taxonomy" id="2259342"/>
    <lineage>
        <taxon>Bacteria</taxon>
        <taxon>Pseudomonadati</taxon>
        <taxon>Pseudomonadota</taxon>
        <taxon>Gammaproteobacteria</taxon>
        <taxon>Alteromonadales</taxon>
        <taxon>Alteromonadaceae</taxon>
        <taxon>Alteromonas/Salinimonas group</taxon>
        <taxon>Alteromonas</taxon>
    </lineage>
</organism>
<evidence type="ECO:0000256" key="2">
    <source>
        <dbReference type="ARBA" id="ARBA00022448"/>
    </source>
</evidence>
<keyword evidence="3 11" id="KW-1134">Transmembrane beta strand</keyword>
<evidence type="ECO:0000256" key="13">
    <source>
        <dbReference type="SAM" id="SignalP"/>
    </source>
</evidence>
<dbReference type="Pfam" id="PF00593">
    <property type="entry name" value="TonB_dep_Rec_b-barrel"/>
    <property type="match status" value="1"/>
</dbReference>
<evidence type="ECO:0000256" key="5">
    <source>
        <dbReference type="ARBA" id="ARBA00022692"/>
    </source>
</evidence>
<gene>
    <name evidence="16" type="ORF">DRW07_01090</name>
</gene>
<dbReference type="Proteomes" id="UP000275281">
    <property type="component" value="Unassembled WGS sequence"/>
</dbReference>
<keyword evidence="4" id="KW-0410">Iron transport</keyword>
<dbReference type="AlphaFoldDB" id="A0A3N5Y3U6"/>
<dbReference type="GO" id="GO:0009279">
    <property type="term" value="C:cell outer membrane"/>
    <property type="evidence" value="ECO:0007669"/>
    <property type="project" value="UniProtKB-SubCell"/>
</dbReference>
<keyword evidence="9 11" id="KW-0472">Membrane</keyword>
<dbReference type="InterPro" id="IPR012910">
    <property type="entry name" value="Plug_dom"/>
</dbReference>
<dbReference type="SUPFAM" id="SSF56935">
    <property type="entry name" value="Porins"/>
    <property type="match status" value="1"/>
</dbReference>
<evidence type="ECO:0000256" key="7">
    <source>
        <dbReference type="ARBA" id="ARBA00023065"/>
    </source>
</evidence>
<evidence type="ECO:0000256" key="4">
    <source>
        <dbReference type="ARBA" id="ARBA00022496"/>
    </source>
</evidence>
<dbReference type="InterPro" id="IPR036942">
    <property type="entry name" value="Beta-barrel_TonB_sf"/>
</dbReference>
<evidence type="ECO:0000256" key="1">
    <source>
        <dbReference type="ARBA" id="ARBA00004571"/>
    </source>
</evidence>
<feature type="signal peptide" evidence="13">
    <location>
        <begin position="1"/>
        <end position="29"/>
    </location>
</feature>
<evidence type="ECO:0000256" key="6">
    <source>
        <dbReference type="ARBA" id="ARBA00023004"/>
    </source>
</evidence>
<comment type="similarity">
    <text evidence="11 12">Belongs to the TonB-dependent receptor family.</text>
</comment>
<dbReference type="Gene3D" id="2.40.170.20">
    <property type="entry name" value="TonB-dependent receptor, beta-barrel domain"/>
    <property type="match status" value="2"/>
</dbReference>
<dbReference type="EMBL" id="RPOK01000001">
    <property type="protein sequence ID" value="RPJ68040.1"/>
    <property type="molecule type" value="Genomic_DNA"/>
</dbReference>
<reference evidence="16 17" key="1">
    <citation type="submission" date="2018-11" db="EMBL/GenBank/DDBJ databases">
        <authorList>
            <person name="Ye M.-Q."/>
            <person name="Du Z.-J."/>
        </authorList>
    </citation>
    <scope>NUCLEOTIDE SEQUENCE [LARGE SCALE GENOMIC DNA]</scope>
    <source>
        <strain evidence="16 17">U0105</strain>
    </source>
</reference>
<evidence type="ECO:0000259" key="14">
    <source>
        <dbReference type="Pfam" id="PF00593"/>
    </source>
</evidence>
<comment type="caution">
    <text evidence="16">The sequence shown here is derived from an EMBL/GenBank/DDBJ whole genome shotgun (WGS) entry which is preliminary data.</text>
</comment>
<dbReference type="InterPro" id="IPR000531">
    <property type="entry name" value="Beta-barrel_TonB"/>
</dbReference>
<evidence type="ECO:0000313" key="16">
    <source>
        <dbReference type="EMBL" id="RPJ68040.1"/>
    </source>
</evidence>
<protein>
    <submittedName>
        <fullName evidence="16">TonB-dependent receptor</fullName>
    </submittedName>
</protein>
<keyword evidence="8 12" id="KW-0798">TonB box</keyword>
<keyword evidence="7" id="KW-0406">Ion transport</keyword>
<name>A0A3N5Y3U6_9ALTE</name>
<keyword evidence="16" id="KW-0675">Receptor</keyword>
<evidence type="ECO:0000259" key="15">
    <source>
        <dbReference type="Pfam" id="PF07715"/>
    </source>
</evidence>
<evidence type="ECO:0000256" key="10">
    <source>
        <dbReference type="ARBA" id="ARBA00023237"/>
    </source>
</evidence>
<dbReference type="InterPro" id="IPR039426">
    <property type="entry name" value="TonB-dep_rcpt-like"/>
</dbReference>